<feature type="transmembrane region" description="Helical" evidence="1">
    <location>
        <begin position="12"/>
        <end position="33"/>
    </location>
</feature>
<feature type="transmembrane region" description="Helical" evidence="1">
    <location>
        <begin position="143"/>
        <end position="167"/>
    </location>
</feature>
<feature type="transmembrane region" description="Helical" evidence="1">
    <location>
        <begin position="80"/>
        <end position="103"/>
    </location>
</feature>
<dbReference type="EMBL" id="AMFJ01028738">
    <property type="protein sequence ID" value="EKD44782.1"/>
    <property type="molecule type" value="Genomic_DNA"/>
</dbReference>
<keyword evidence="1" id="KW-0812">Transmembrane</keyword>
<gene>
    <name evidence="2" type="ORF">ACD_71C00007G0004</name>
</gene>
<proteinExistence type="predicted"/>
<sequence>MLHNFLKFIKKHSWFISIIPVALVIGMTTQIGLISTYNAWSCFDWSQVPNDTAILFLPVCSLFLGWIAFVWRTPDSKWWYVWRFFITIAVIVACEYLLAWIGYANPFTFLLWSSFIFGAILSLLTDFSKWLDNKIGDFSDKRVSVNFFFGIFPWLIIMALLTIYMVFRGFSVLFYDGIYKGSYVINHNAKSATWATLPKLPLHYLNSKCVMYGTWLLITNNESAEVLVNTSSIPITSSK</sequence>
<dbReference type="AlphaFoldDB" id="K1Z5J3"/>
<feature type="transmembrane region" description="Helical" evidence="1">
    <location>
        <begin position="109"/>
        <end position="131"/>
    </location>
</feature>
<evidence type="ECO:0000313" key="2">
    <source>
        <dbReference type="EMBL" id="EKD44782.1"/>
    </source>
</evidence>
<protein>
    <submittedName>
        <fullName evidence="2">Uncharacterized protein</fullName>
    </submittedName>
</protein>
<feature type="transmembrane region" description="Helical" evidence="1">
    <location>
        <begin position="53"/>
        <end position="71"/>
    </location>
</feature>
<organism evidence="2">
    <name type="scientific">uncultured bacterium</name>
    <name type="common">gcode 4</name>
    <dbReference type="NCBI Taxonomy" id="1234023"/>
    <lineage>
        <taxon>Bacteria</taxon>
        <taxon>environmental samples</taxon>
    </lineage>
</organism>
<evidence type="ECO:0000256" key="1">
    <source>
        <dbReference type="SAM" id="Phobius"/>
    </source>
</evidence>
<reference evidence="2" key="1">
    <citation type="journal article" date="2012" name="Science">
        <title>Fermentation, hydrogen, and sulfur metabolism in multiple uncultivated bacterial phyla.</title>
        <authorList>
            <person name="Wrighton K.C."/>
            <person name="Thomas B.C."/>
            <person name="Sharon I."/>
            <person name="Miller C.S."/>
            <person name="Castelle C.J."/>
            <person name="VerBerkmoes N.C."/>
            <person name="Wilkins M.J."/>
            <person name="Hettich R.L."/>
            <person name="Lipton M.S."/>
            <person name="Williams K.H."/>
            <person name="Long P.E."/>
            <person name="Banfield J.F."/>
        </authorList>
    </citation>
    <scope>NUCLEOTIDE SEQUENCE [LARGE SCALE GENOMIC DNA]</scope>
</reference>
<keyword evidence="1" id="KW-1133">Transmembrane helix</keyword>
<comment type="caution">
    <text evidence="2">The sequence shown here is derived from an EMBL/GenBank/DDBJ whole genome shotgun (WGS) entry which is preliminary data.</text>
</comment>
<accession>K1Z5J3</accession>
<name>K1Z5J3_9BACT</name>
<keyword evidence="1" id="KW-0472">Membrane</keyword>